<gene>
    <name evidence="2" type="ORF">K505DRAFT_118356</name>
</gene>
<evidence type="ECO:0000256" key="1">
    <source>
        <dbReference type="SAM" id="MobiDB-lite"/>
    </source>
</evidence>
<feature type="region of interest" description="Disordered" evidence="1">
    <location>
        <begin position="25"/>
        <end position="44"/>
    </location>
</feature>
<accession>A0A6A6WVP9</accession>
<protein>
    <submittedName>
        <fullName evidence="2">Uncharacterized protein</fullName>
    </submittedName>
</protein>
<evidence type="ECO:0000313" key="2">
    <source>
        <dbReference type="EMBL" id="KAF2787978.1"/>
    </source>
</evidence>
<keyword evidence="3" id="KW-1185">Reference proteome</keyword>
<dbReference type="Proteomes" id="UP000799757">
    <property type="component" value="Unassembled WGS sequence"/>
</dbReference>
<reference evidence="2" key="1">
    <citation type="journal article" date="2020" name="Stud. Mycol.">
        <title>101 Dothideomycetes genomes: a test case for predicting lifestyles and emergence of pathogens.</title>
        <authorList>
            <person name="Haridas S."/>
            <person name="Albert R."/>
            <person name="Binder M."/>
            <person name="Bloem J."/>
            <person name="Labutti K."/>
            <person name="Salamov A."/>
            <person name="Andreopoulos B."/>
            <person name="Baker S."/>
            <person name="Barry K."/>
            <person name="Bills G."/>
            <person name="Bluhm B."/>
            <person name="Cannon C."/>
            <person name="Castanera R."/>
            <person name="Culley D."/>
            <person name="Daum C."/>
            <person name="Ezra D."/>
            <person name="Gonzalez J."/>
            <person name="Henrissat B."/>
            <person name="Kuo A."/>
            <person name="Liang C."/>
            <person name="Lipzen A."/>
            <person name="Lutzoni F."/>
            <person name="Magnuson J."/>
            <person name="Mondo S."/>
            <person name="Nolan M."/>
            <person name="Ohm R."/>
            <person name="Pangilinan J."/>
            <person name="Park H.-J."/>
            <person name="Ramirez L."/>
            <person name="Alfaro M."/>
            <person name="Sun H."/>
            <person name="Tritt A."/>
            <person name="Yoshinaga Y."/>
            <person name="Zwiers L.-H."/>
            <person name="Turgeon B."/>
            <person name="Goodwin S."/>
            <person name="Spatafora J."/>
            <person name="Crous P."/>
            <person name="Grigoriev I."/>
        </authorList>
    </citation>
    <scope>NUCLEOTIDE SEQUENCE</scope>
    <source>
        <strain evidence="2">CBS 109.77</strain>
    </source>
</reference>
<dbReference type="EMBL" id="MU002259">
    <property type="protein sequence ID" value="KAF2787978.1"/>
    <property type="molecule type" value="Genomic_DNA"/>
</dbReference>
<proteinExistence type="predicted"/>
<evidence type="ECO:0000313" key="3">
    <source>
        <dbReference type="Proteomes" id="UP000799757"/>
    </source>
</evidence>
<organism evidence="2 3">
    <name type="scientific">Melanomma pulvis-pyrius CBS 109.77</name>
    <dbReference type="NCBI Taxonomy" id="1314802"/>
    <lineage>
        <taxon>Eukaryota</taxon>
        <taxon>Fungi</taxon>
        <taxon>Dikarya</taxon>
        <taxon>Ascomycota</taxon>
        <taxon>Pezizomycotina</taxon>
        <taxon>Dothideomycetes</taxon>
        <taxon>Pleosporomycetidae</taxon>
        <taxon>Pleosporales</taxon>
        <taxon>Melanommataceae</taxon>
        <taxon>Melanomma</taxon>
    </lineage>
</organism>
<name>A0A6A6WVP9_9PLEO</name>
<sequence>MSLRNRNSGPRYSIILRSARQIIPFPRRARPSETGTSAGKQHHTRPSYLAAIGNWNTSASDEGDATFLAQAKGDRCTPHSASCAVRIDLARIQPPSIQASRSRWTLDRGQALRTLFRRAASSRVGRADGRAKGTGVATWPHECLPINPPYRIASSHRDVERNQDRRAHSCAHECYYYLADTPS</sequence>
<dbReference type="AlphaFoldDB" id="A0A6A6WVP9"/>